<dbReference type="PANTHER" id="PTHR43625">
    <property type="entry name" value="AFLATOXIN B1 ALDEHYDE REDUCTASE"/>
    <property type="match status" value="1"/>
</dbReference>
<dbReference type="GO" id="GO:0016491">
    <property type="term" value="F:oxidoreductase activity"/>
    <property type="evidence" value="ECO:0007669"/>
    <property type="project" value="UniProtKB-KW"/>
</dbReference>
<dbReference type="InterPro" id="IPR023210">
    <property type="entry name" value="NADP_OxRdtase_dom"/>
</dbReference>
<evidence type="ECO:0000313" key="3">
    <source>
        <dbReference type="EMBL" id="SAL84509.1"/>
    </source>
</evidence>
<gene>
    <name evidence="3" type="ORF">AWB68_07332</name>
</gene>
<evidence type="ECO:0000256" key="1">
    <source>
        <dbReference type="ARBA" id="ARBA00023002"/>
    </source>
</evidence>
<organism evidence="3 4">
    <name type="scientific">Caballeronia choica</name>
    <dbReference type="NCBI Taxonomy" id="326476"/>
    <lineage>
        <taxon>Bacteria</taxon>
        <taxon>Pseudomonadati</taxon>
        <taxon>Pseudomonadota</taxon>
        <taxon>Betaproteobacteria</taxon>
        <taxon>Burkholderiales</taxon>
        <taxon>Burkholderiaceae</taxon>
        <taxon>Caballeronia</taxon>
    </lineage>
</organism>
<accession>A0A158KUU0</accession>
<comment type="caution">
    <text evidence="3">The sequence shown here is derived from an EMBL/GenBank/DDBJ whole genome shotgun (WGS) entry which is preliminary data.</text>
</comment>
<dbReference type="EMBL" id="FCON02000162">
    <property type="protein sequence ID" value="SAL84509.1"/>
    <property type="molecule type" value="Genomic_DNA"/>
</dbReference>
<dbReference type="InterPro" id="IPR050791">
    <property type="entry name" value="Aldo-Keto_reductase"/>
</dbReference>
<keyword evidence="4" id="KW-1185">Reference proteome</keyword>
<dbReference type="AlphaFoldDB" id="A0A158KUU0"/>
<keyword evidence="1" id="KW-0560">Oxidoreductase</keyword>
<protein>
    <submittedName>
        <fullName evidence="3">Aldo/keto reductase</fullName>
    </submittedName>
</protein>
<dbReference type="Pfam" id="PF00248">
    <property type="entry name" value="Aldo_ket_red"/>
    <property type="match status" value="1"/>
</dbReference>
<name>A0A158KUU0_9BURK</name>
<feature type="domain" description="NADP-dependent oxidoreductase" evidence="2">
    <location>
        <begin position="16"/>
        <end position="85"/>
    </location>
</feature>
<reference evidence="3" key="1">
    <citation type="submission" date="2016-01" db="EMBL/GenBank/DDBJ databases">
        <authorList>
            <person name="Peeters C."/>
        </authorList>
    </citation>
    <scope>NUCLEOTIDE SEQUENCE [LARGE SCALE GENOMIC DNA]</scope>
    <source>
        <strain evidence="3">LMG 22940</strain>
    </source>
</reference>
<evidence type="ECO:0000313" key="4">
    <source>
        <dbReference type="Proteomes" id="UP000054770"/>
    </source>
</evidence>
<dbReference type="PANTHER" id="PTHR43625:SF40">
    <property type="entry name" value="ALDO-KETO REDUCTASE YAKC [NADP(+)]"/>
    <property type="match status" value="1"/>
</dbReference>
<dbReference type="Gene3D" id="3.20.20.100">
    <property type="entry name" value="NADP-dependent oxidoreductase domain"/>
    <property type="match status" value="1"/>
</dbReference>
<dbReference type="Proteomes" id="UP000054770">
    <property type="component" value="Unassembled WGS sequence"/>
</dbReference>
<sequence>MACWSPRRGGLTRHGPDIWAPLGRPEYLRQCVLTSLTRLGVEQIDLWQLHRVDPKVPRDEQFDAVAAMQREGLIRHVGLSEVPVDFIAH</sequence>
<dbReference type="SUPFAM" id="SSF51430">
    <property type="entry name" value="NAD(P)-linked oxidoreductase"/>
    <property type="match status" value="1"/>
</dbReference>
<proteinExistence type="predicted"/>
<evidence type="ECO:0000259" key="2">
    <source>
        <dbReference type="Pfam" id="PF00248"/>
    </source>
</evidence>
<dbReference type="InterPro" id="IPR036812">
    <property type="entry name" value="NAD(P)_OxRdtase_dom_sf"/>
</dbReference>
<dbReference type="GO" id="GO:0005737">
    <property type="term" value="C:cytoplasm"/>
    <property type="evidence" value="ECO:0007669"/>
    <property type="project" value="TreeGrafter"/>
</dbReference>